<protein>
    <submittedName>
        <fullName evidence="3">MBL fold metallo-hydrolase</fullName>
    </submittedName>
</protein>
<evidence type="ECO:0000259" key="2">
    <source>
        <dbReference type="Pfam" id="PF12706"/>
    </source>
</evidence>
<name>A0A3A4NMV0_ABYX5</name>
<dbReference type="InterPro" id="IPR036866">
    <property type="entry name" value="RibonucZ/Hydroxyglut_hydro"/>
</dbReference>
<gene>
    <name evidence="3" type="ORF">C4520_12055</name>
</gene>
<keyword evidence="3" id="KW-0378">Hydrolase</keyword>
<feature type="region of interest" description="Disordered" evidence="1">
    <location>
        <begin position="1"/>
        <end position="20"/>
    </location>
</feature>
<dbReference type="Gene3D" id="3.60.15.10">
    <property type="entry name" value="Ribonuclease Z/Hydroxyacylglutathione hydrolase-like"/>
    <property type="match status" value="1"/>
</dbReference>
<evidence type="ECO:0000313" key="4">
    <source>
        <dbReference type="Proteomes" id="UP000265882"/>
    </source>
</evidence>
<dbReference type="EMBL" id="QZKU01000084">
    <property type="protein sequence ID" value="RJP19815.1"/>
    <property type="molecule type" value="Genomic_DNA"/>
</dbReference>
<dbReference type="SUPFAM" id="SSF56281">
    <property type="entry name" value="Metallo-hydrolase/oxidoreductase"/>
    <property type="match status" value="1"/>
</dbReference>
<dbReference type="InterPro" id="IPR001279">
    <property type="entry name" value="Metallo-B-lactamas"/>
</dbReference>
<organism evidence="3 4">
    <name type="scientific">Abyssobacteria bacterium (strain SURF_5)</name>
    <dbReference type="NCBI Taxonomy" id="2093360"/>
    <lineage>
        <taxon>Bacteria</taxon>
        <taxon>Pseudomonadati</taxon>
        <taxon>Candidatus Hydrogenedentota</taxon>
        <taxon>Candidatus Abyssobacteria</taxon>
    </lineage>
</organism>
<feature type="domain" description="Metallo-beta-lactamase" evidence="2">
    <location>
        <begin position="44"/>
        <end position="223"/>
    </location>
</feature>
<reference evidence="3 4" key="1">
    <citation type="journal article" date="2017" name="ISME J.">
        <title>Energy and carbon metabolisms in a deep terrestrial subsurface fluid microbial community.</title>
        <authorList>
            <person name="Momper L."/>
            <person name="Jungbluth S.P."/>
            <person name="Lee M.D."/>
            <person name="Amend J.P."/>
        </authorList>
    </citation>
    <scope>NUCLEOTIDE SEQUENCE [LARGE SCALE GENOMIC DNA]</scope>
    <source>
        <strain evidence="3">SURF_5</strain>
    </source>
</reference>
<dbReference type="InterPro" id="IPR050114">
    <property type="entry name" value="UPF0173_UPF0282_UlaG_hydrolase"/>
</dbReference>
<comment type="caution">
    <text evidence="3">The sequence shown here is derived from an EMBL/GenBank/DDBJ whole genome shotgun (WGS) entry which is preliminary data.</text>
</comment>
<dbReference type="PANTHER" id="PTHR43546">
    <property type="entry name" value="UPF0173 METAL-DEPENDENT HYDROLASE MJ1163-RELATED"/>
    <property type="match status" value="1"/>
</dbReference>
<proteinExistence type="predicted"/>
<dbReference type="AlphaFoldDB" id="A0A3A4NMV0"/>
<dbReference type="Proteomes" id="UP000265882">
    <property type="component" value="Unassembled WGS sequence"/>
</dbReference>
<dbReference type="GO" id="GO:0016787">
    <property type="term" value="F:hydrolase activity"/>
    <property type="evidence" value="ECO:0007669"/>
    <property type="project" value="UniProtKB-KW"/>
</dbReference>
<dbReference type="Pfam" id="PF12706">
    <property type="entry name" value="Lactamase_B_2"/>
    <property type="match status" value="1"/>
</dbReference>
<accession>A0A3A4NMV0</accession>
<sequence length="272" mass="30085">MGYAVSADGEKKMPPNERKDDRNFMVKITDIGHATVLIELAGMNVLTDPWFTDPILGVVTHPRQIGMKLEDLPKLDLILISHGHFDHCDIKGLARLDKSTVTVVPENPTAVRLRRLGFTSVLEMAPWQSKKIGRLLVSAFPADHPAKECTYVLSDGTCSVFFGGDTRYIKELHEIGERFDISVALLPVNGLSLPFMGKVVMDPIEAAEAAVQLKARVVIPIHHNISLTVPGLKKLFDRGAPGTPEQFAVEMRRRNSHIKVVALNPGESWKID</sequence>
<evidence type="ECO:0000313" key="3">
    <source>
        <dbReference type="EMBL" id="RJP19815.1"/>
    </source>
</evidence>
<feature type="compositionally biased region" description="Basic and acidic residues" evidence="1">
    <location>
        <begin position="8"/>
        <end position="20"/>
    </location>
</feature>
<dbReference type="PANTHER" id="PTHR43546:SF8">
    <property type="entry name" value="METALLO-BETA-LACTAMASE DOMAIN-CONTAINING PROTEIN"/>
    <property type="match status" value="1"/>
</dbReference>
<evidence type="ECO:0000256" key="1">
    <source>
        <dbReference type="SAM" id="MobiDB-lite"/>
    </source>
</evidence>